<organism evidence="9 10">
    <name type="scientific">Xenoophorus captivus</name>
    <dbReference type="NCBI Taxonomy" id="1517983"/>
    <lineage>
        <taxon>Eukaryota</taxon>
        <taxon>Metazoa</taxon>
        <taxon>Chordata</taxon>
        <taxon>Craniata</taxon>
        <taxon>Vertebrata</taxon>
        <taxon>Euteleostomi</taxon>
        <taxon>Actinopterygii</taxon>
        <taxon>Neopterygii</taxon>
        <taxon>Teleostei</taxon>
        <taxon>Neoteleostei</taxon>
        <taxon>Acanthomorphata</taxon>
        <taxon>Ovalentaria</taxon>
        <taxon>Atherinomorphae</taxon>
        <taxon>Cyprinodontiformes</taxon>
        <taxon>Goodeidae</taxon>
        <taxon>Xenoophorus</taxon>
    </lineage>
</organism>
<evidence type="ECO:0000256" key="6">
    <source>
        <dbReference type="ARBA" id="ARBA00022782"/>
    </source>
</evidence>
<dbReference type="Proteomes" id="UP001434883">
    <property type="component" value="Unassembled WGS sequence"/>
</dbReference>
<evidence type="ECO:0000313" key="9">
    <source>
        <dbReference type="EMBL" id="MEQ2195461.1"/>
    </source>
</evidence>
<comment type="similarity">
    <text evidence="1">Belongs to the metallo-dependent hydrolases superfamily. Hydantoinase/dihydropyrimidinase family.</text>
</comment>
<keyword evidence="3" id="KW-0217">Developmental protein</keyword>
<dbReference type="InterPro" id="IPR006680">
    <property type="entry name" value="Amidohydro-rel"/>
</dbReference>
<keyword evidence="4" id="KW-0963">Cytoplasm</keyword>
<evidence type="ECO:0000256" key="7">
    <source>
        <dbReference type="ARBA" id="ARBA00022902"/>
    </source>
</evidence>
<dbReference type="Gene3D" id="3.20.20.140">
    <property type="entry name" value="Metal-dependent hydrolases"/>
    <property type="match status" value="1"/>
</dbReference>
<dbReference type="InterPro" id="IPR050378">
    <property type="entry name" value="Metallo-dep_Hydrolases_sf"/>
</dbReference>
<evidence type="ECO:0000256" key="5">
    <source>
        <dbReference type="ARBA" id="ARBA00022553"/>
    </source>
</evidence>
<sequence length="323" mass="35443">QIGDNLIVPGGVKIIEAHGRMVMPGGIDVHTRFQMPDRGMVAADDFYQGTRAALAGGTTMFIDHVVPEPGFSLVAAFKQWREWADNKSCCDYSLHVDITEWNNGTQEEMETLVKDHGMVGTLNAFSQSSAAPMTVHECVTGKMDENQFVAVTSTNAAKIFNLYPRKGRIAVGSDADLVLWDPDLTKIISAKSHNVGVEYNIFEGTEVRGGPMVVISQGKIVLEEGTLHTTEGCGRYISRKPFSDHVYKKIKARSRLTELRGVPRGQYDGPVCEVTVTPKLMSTVSSVKTSPAKQQQLTHQPVRNLHQSGFSLSGELLREHISS</sequence>
<dbReference type="Gene3D" id="2.30.40.10">
    <property type="entry name" value="Urease, subunit C, domain 1"/>
    <property type="match status" value="1"/>
</dbReference>
<dbReference type="PANTHER" id="PTHR11647">
    <property type="entry name" value="HYDRANTOINASE/DIHYDROPYRIMIDINASE FAMILY MEMBER"/>
    <property type="match status" value="1"/>
</dbReference>
<dbReference type="Pfam" id="PF01979">
    <property type="entry name" value="Amidohydro_1"/>
    <property type="match status" value="1"/>
</dbReference>
<name>A0ABV0QI19_9TELE</name>
<protein>
    <recommendedName>
        <fullName evidence="2">Dihydropyrimidinase-related protein 2</fullName>
    </recommendedName>
</protein>
<dbReference type="InterPro" id="IPR032466">
    <property type="entry name" value="Metal_Hydrolase"/>
</dbReference>
<feature type="domain" description="Amidohydrolase-related" evidence="8">
    <location>
        <begin position="117"/>
        <end position="221"/>
    </location>
</feature>
<evidence type="ECO:0000313" key="10">
    <source>
        <dbReference type="Proteomes" id="UP001434883"/>
    </source>
</evidence>
<dbReference type="PANTHER" id="PTHR11647:SF56">
    <property type="entry name" value="DIHYDROPYRIMIDINASE-RELATED PROTEIN 2"/>
    <property type="match status" value="1"/>
</dbReference>
<proteinExistence type="inferred from homology"/>
<evidence type="ECO:0000259" key="8">
    <source>
        <dbReference type="Pfam" id="PF01979"/>
    </source>
</evidence>
<evidence type="ECO:0000256" key="3">
    <source>
        <dbReference type="ARBA" id="ARBA00022473"/>
    </source>
</evidence>
<dbReference type="SUPFAM" id="SSF51338">
    <property type="entry name" value="Composite domain of metallo-dependent hydrolases"/>
    <property type="match status" value="1"/>
</dbReference>
<dbReference type="EMBL" id="JAHRIN010011166">
    <property type="protein sequence ID" value="MEQ2195461.1"/>
    <property type="molecule type" value="Genomic_DNA"/>
</dbReference>
<evidence type="ECO:0000256" key="2">
    <source>
        <dbReference type="ARBA" id="ARBA00014316"/>
    </source>
</evidence>
<gene>
    <name evidence="9" type="ORF">XENOCAPTIV_013230</name>
</gene>
<dbReference type="SUPFAM" id="SSF51556">
    <property type="entry name" value="Metallo-dependent hydrolases"/>
    <property type="match status" value="1"/>
</dbReference>
<dbReference type="InterPro" id="IPR011059">
    <property type="entry name" value="Metal-dep_hydrolase_composite"/>
</dbReference>
<feature type="non-terminal residue" evidence="9">
    <location>
        <position position="1"/>
    </location>
</feature>
<reference evidence="9 10" key="1">
    <citation type="submission" date="2021-06" db="EMBL/GenBank/DDBJ databases">
        <authorList>
            <person name="Palmer J.M."/>
        </authorList>
    </citation>
    <scope>NUCLEOTIDE SEQUENCE [LARGE SCALE GENOMIC DNA]</scope>
    <source>
        <strain evidence="9 10">XC_2019</strain>
        <tissue evidence="9">Muscle</tissue>
    </source>
</reference>
<comment type="caution">
    <text evidence="9">The sequence shown here is derived from an EMBL/GenBank/DDBJ whole genome shotgun (WGS) entry which is preliminary data.</text>
</comment>
<keyword evidence="10" id="KW-1185">Reference proteome</keyword>
<evidence type="ECO:0000256" key="1">
    <source>
        <dbReference type="ARBA" id="ARBA00008829"/>
    </source>
</evidence>
<evidence type="ECO:0000256" key="4">
    <source>
        <dbReference type="ARBA" id="ARBA00022490"/>
    </source>
</evidence>
<keyword evidence="7" id="KW-0524">Neurogenesis</keyword>
<accession>A0ABV0QI19</accession>
<keyword evidence="6" id="KW-0221">Differentiation</keyword>
<keyword evidence="5" id="KW-0597">Phosphoprotein</keyword>